<evidence type="ECO:0000313" key="2">
    <source>
        <dbReference type="Proteomes" id="UP000655225"/>
    </source>
</evidence>
<protein>
    <recommendedName>
        <fullName evidence="3">Cytochrome P450</fullName>
    </recommendedName>
</protein>
<dbReference type="OMA" id="AIAWWFW"/>
<dbReference type="GO" id="GO:0020037">
    <property type="term" value="F:heme binding"/>
    <property type="evidence" value="ECO:0007669"/>
    <property type="project" value="InterPro"/>
</dbReference>
<dbReference type="GO" id="GO:0004497">
    <property type="term" value="F:monooxygenase activity"/>
    <property type="evidence" value="ECO:0007669"/>
    <property type="project" value="InterPro"/>
</dbReference>
<proteinExistence type="predicted"/>
<dbReference type="GO" id="GO:0016705">
    <property type="term" value="F:oxidoreductase activity, acting on paired donors, with incorporation or reduction of molecular oxygen"/>
    <property type="evidence" value="ECO:0007669"/>
    <property type="project" value="InterPro"/>
</dbReference>
<dbReference type="InterPro" id="IPR001128">
    <property type="entry name" value="Cyt_P450"/>
</dbReference>
<dbReference type="InterPro" id="IPR002401">
    <property type="entry name" value="Cyt_P450_E_grp-I"/>
</dbReference>
<evidence type="ECO:0008006" key="3">
    <source>
        <dbReference type="Google" id="ProtNLM"/>
    </source>
</evidence>
<dbReference type="GO" id="GO:0005506">
    <property type="term" value="F:iron ion binding"/>
    <property type="evidence" value="ECO:0007669"/>
    <property type="project" value="InterPro"/>
</dbReference>
<dbReference type="OrthoDB" id="2789670at2759"/>
<dbReference type="Gene3D" id="1.10.630.10">
    <property type="entry name" value="Cytochrome P450"/>
    <property type="match status" value="2"/>
</dbReference>
<comment type="caution">
    <text evidence="1">The sequence shown here is derived from an EMBL/GenBank/DDBJ whole genome shotgun (WGS) entry which is preliminary data.</text>
</comment>
<name>A0A835D202_TETSI</name>
<dbReference type="Pfam" id="PF00067">
    <property type="entry name" value="p450"/>
    <property type="match status" value="2"/>
</dbReference>
<dbReference type="PANTHER" id="PTHR47951">
    <property type="entry name" value="OS08G0547900 PROTEIN"/>
    <property type="match status" value="1"/>
</dbReference>
<evidence type="ECO:0000313" key="1">
    <source>
        <dbReference type="EMBL" id="KAF8380455.1"/>
    </source>
</evidence>
<gene>
    <name evidence="1" type="ORF">HHK36_027942</name>
</gene>
<dbReference type="PANTHER" id="PTHR47951:SF7">
    <property type="entry name" value="FLAVONOID 3',5'-HYDROXYLASE-LIKE ISOFORM X1"/>
    <property type="match status" value="1"/>
</dbReference>
<dbReference type="EMBL" id="JABCRI010000021">
    <property type="protein sequence ID" value="KAF8380455.1"/>
    <property type="molecule type" value="Genomic_DNA"/>
</dbReference>
<dbReference type="SUPFAM" id="SSF48264">
    <property type="entry name" value="Cytochrome P450"/>
    <property type="match status" value="2"/>
</dbReference>
<keyword evidence="2" id="KW-1185">Reference proteome</keyword>
<dbReference type="InterPro" id="IPR036396">
    <property type="entry name" value="Cyt_P450_sf"/>
</dbReference>
<reference evidence="1 2" key="1">
    <citation type="submission" date="2020-04" db="EMBL/GenBank/DDBJ databases">
        <title>Plant Genome Project.</title>
        <authorList>
            <person name="Zhang R.-G."/>
        </authorList>
    </citation>
    <scope>NUCLEOTIDE SEQUENCE [LARGE SCALE GENOMIC DNA]</scope>
    <source>
        <strain evidence="1">YNK0</strain>
        <tissue evidence="1">Leaf</tissue>
    </source>
</reference>
<dbReference type="AlphaFoldDB" id="A0A835D202"/>
<sequence length="586" mass="66956">MKLRLGSKLCIVLTSPSLAREVLKDQDTTFANRDVTAVVFVGSYGGLDIVWSPYGAHWRMLREVCVKEILNNGRLDALYGLHRREVRAMVSQIYSNIGKPVDIGEQMLLSMFNVITSMLWGGTLKGEERNHLTAEFRLVVEKVTGLLGEPNVSDLFPAIAWFDIHGTGRRMKKVMLWFDRLFDSVFDQRLRMEALEGEERNSDKQSKDVLQVLLQIKDQDKEKMVLNPAIEIRRIIYDAWLWWLEGSNQKLNYVRVVIMPSIALVVILLYKWLIKSWKKEKVQLPPGPQGLPVVGNLPFLAPDLHRCFAELARIYGPIMKLRLGSKLCIVITSPSLAREVLKDQDTIFANRDVSAVGFIGSYGGLDILWSPNGAHWRMLRKICVKEMLNNGRLDALYGLRRREVRAMVSQLNSIIGAPPLDIGKQVLLTMFNVVTSMLWGGILKGEERNHVTAEFRVVMEQIVGLLGETNVSDLFPAIAWFDIQGVGRRMKKVMSWFDRVFESVIDQRLRMDVLEGEERNSEKESKDFLQVLLQIKDQEDPKTPFTITHIKALFMVLPFSRFLLKSITVFVARPLPTVIRLSCFNI</sequence>
<dbReference type="PRINTS" id="PR00463">
    <property type="entry name" value="EP450I"/>
</dbReference>
<accession>A0A835D202</accession>
<dbReference type="Proteomes" id="UP000655225">
    <property type="component" value="Unassembled WGS sequence"/>
</dbReference>
<organism evidence="1 2">
    <name type="scientific">Tetracentron sinense</name>
    <name type="common">Spur-leaf</name>
    <dbReference type="NCBI Taxonomy" id="13715"/>
    <lineage>
        <taxon>Eukaryota</taxon>
        <taxon>Viridiplantae</taxon>
        <taxon>Streptophyta</taxon>
        <taxon>Embryophyta</taxon>
        <taxon>Tracheophyta</taxon>
        <taxon>Spermatophyta</taxon>
        <taxon>Magnoliopsida</taxon>
        <taxon>Trochodendrales</taxon>
        <taxon>Trochodendraceae</taxon>
        <taxon>Tetracentron</taxon>
    </lineage>
</organism>